<evidence type="ECO:0000256" key="2">
    <source>
        <dbReference type="ARBA" id="ARBA00022552"/>
    </source>
</evidence>
<dbReference type="InterPro" id="IPR029063">
    <property type="entry name" value="SAM-dependent_MTases_sf"/>
</dbReference>
<feature type="binding site" evidence="6">
    <location>
        <position position="80"/>
    </location>
    <ligand>
        <name>S-adenosyl-L-methionine</name>
        <dbReference type="ChEBI" id="CHEBI:59789"/>
    </ligand>
</feature>
<keyword evidence="1 6" id="KW-0963">Cytoplasm</keyword>
<gene>
    <name evidence="6 7" type="primary">rsmG</name>
    <name evidence="7" type="ORF">JJB07_00080</name>
</gene>
<feature type="binding site" evidence="6">
    <location>
        <position position="151"/>
    </location>
    <ligand>
        <name>S-adenosyl-L-methionine</name>
        <dbReference type="ChEBI" id="CHEBI:59789"/>
    </ligand>
</feature>
<evidence type="ECO:0000313" key="7">
    <source>
        <dbReference type="EMBL" id="MBL0385028.1"/>
    </source>
</evidence>
<feature type="binding site" evidence="6">
    <location>
        <position position="85"/>
    </location>
    <ligand>
        <name>S-adenosyl-L-methionine</name>
        <dbReference type="ChEBI" id="CHEBI:59789"/>
    </ligand>
</feature>
<dbReference type="InterPro" id="IPR003682">
    <property type="entry name" value="rRNA_ssu_MeTfrase_G"/>
</dbReference>
<evidence type="ECO:0000256" key="1">
    <source>
        <dbReference type="ARBA" id="ARBA00022490"/>
    </source>
</evidence>
<protein>
    <recommendedName>
        <fullName evidence="6">Ribosomal RNA small subunit methyltransferase G</fullName>
        <ecNumber evidence="6">2.1.1.-</ecNumber>
    </recommendedName>
    <alternativeName>
        <fullName evidence="6">16S rRNA 7-methylguanosine methyltransferase</fullName>
        <shortName evidence="6">16S rRNA m7G methyltransferase</shortName>
    </alternativeName>
</protein>
<dbReference type="NCBIfam" id="TIGR00138">
    <property type="entry name" value="rsmG_gidB"/>
    <property type="match status" value="1"/>
</dbReference>
<keyword evidence="2 6" id="KW-0698">rRNA processing</keyword>
<proteinExistence type="inferred from homology"/>
<evidence type="ECO:0000256" key="4">
    <source>
        <dbReference type="ARBA" id="ARBA00022679"/>
    </source>
</evidence>
<accession>A0ABS1J421</accession>
<dbReference type="PIRSF" id="PIRSF003078">
    <property type="entry name" value="GidB"/>
    <property type="match status" value="1"/>
</dbReference>
<comment type="function">
    <text evidence="6">Specifically methylates the N7 position of guanine in position 535 of 16S rRNA.</text>
</comment>
<keyword evidence="5 6" id="KW-0949">S-adenosyl-L-methionine</keyword>
<reference evidence="7 8" key="1">
    <citation type="submission" date="2021-01" db="EMBL/GenBank/DDBJ databases">
        <title>Tumebacillus sp. strain ITR2 16S ribosomal RNA gene Genome sequencing and assembly.</title>
        <authorList>
            <person name="Kang M."/>
        </authorList>
    </citation>
    <scope>NUCLEOTIDE SEQUENCE [LARGE SCALE GENOMIC DNA]</scope>
    <source>
        <strain evidence="7 8">ITR2</strain>
    </source>
</reference>
<dbReference type="CDD" id="cd02440">
    <property type="entry name" value="AdoMet_MTases"/>
    <property type="match status" value="1"/>
</dbReference>
<comment type="subcellular location">
    <subcellularLocation>
        <location evidence="6">Cytoplasm</location>
    </subcellularLocation>
</comment>
<evidence type="ECO:0000313" key="8">
    <source>
        <dbReference type="Proteomes" id="UP000602284"/>
    </source>
</evidence>
<dbReference type="Proteomes" id="UP000602284">
    <property type="component" value="Unassembled WGS sequence"/>
</dbReference>
<comment type="caution">
    <text evidence="6">Lacks conserved residue(s) required for the propagation of feature annotation.</text>
</comment>
<dbReference type="EMBL" id="JAEQNB010000001">
    <property type="protein sequence ID" value="MBL0385028.1"/>
    <property type="molecule type" value="Genomic_DNA"/>
</dbReference>
<keyword evidence="3 6" id="KW-0489">Methyltransferase</keyword>
<name>A0ABS1J421_9BACL</name>
<evidence type="ECO:0000256" key="3">
    <source>
        <dbReference type="ARBA" id="ARBA00022603"/>
    </source>
</evidence>
<comment type="caution">
    <text evidence="7">The sequence shown here is derived from an EMBL/GenBank/DDBJ whole genome shotgun (WGS) entry which is preliminary data.</text>
</comment>
<feature type="binding site" evidence="6">
    <location>
        <begin position="131"/>
        <end position="132"/>
    </location>
    <ligand>
        <name>S-adenosyl-L-methionine</name>
        <dbReference type="ChEBI" id="CHEBI:59789"/>
    </ligand>
</feature>
<dbReference type="SUPFAM" id="SSF53335">
    <property type="entry name" value="S-adenosyl-L-methionine-dependent methyltransferases"/>
    <property type="match status" value="1"/>
</dbReference>
<keyword evidence="8" id="KW-1185">Reference proteome</keyword>
<dbReference type="PANTHER" id="PTHR31760">
    <property type="entry name" value="S-ADENOSYL-L-METHIONINE-DEPENDENT METHYLTRANSFERASES SUPERFAMILY PROTEIN"/>
    <property type="match status" value="1"/>
</dbReference>
<dbReference type="HAMAP" id="MF_00074">
    <property type="entry name" value="16SrRNA_methyltr_G"/>
    <property type="match status" value="1"/>
</dbReference>
<evidence type="ECO:0000256" key="5">
    <source>
        <dbReference type="ARBA" id="ARBA00022691"/>
    </source>
</evidence>
<dbReference type="RefSeq" id="WP_201630136.1">
    <property type="nucleotide sequence ID" value="NZ_JAEQNB010000001.1"/>
</dbReference>
<dbReference type="EC" id="2.1.1.-" evidence="6"/>
<dbReference type="Gene3D" id="3.40.50.150">
    <property type="entry name" value="Vaccinia Virus protein VP39"/>
    <property type="match status" value="1"/>
</dbReference>
<organism evidence="7 8">
    <name type="scientific">Tumebacillus amylolyticus</name>
    <dbReference type="NCBI Taxonomy" id="2801339"/>
    <lineage>
        <taxon>Bacteria</taxon>
        <taxon>Bacillati</taxon>
        <taxon>Bacillota</taxon>
        <taxon>Bacilli</taxon>
        <taxon>Bacillales</taxon>
        <taxon>Alicyclobacillaceae</taxon>
        <taxon>Tumebacillus</taxon>
    </lineage>
</organism>
<evidence type="ECO:0000256" key="6">
    <source>
        <dbReference type="HAMAP-Rule" id="MF_00074"/>
    </source>
</evidence>
<sequence length="241" mass="26884">MSEVQARFREAVSTRLGVELTDHQMGQYETYFKWLVEWNEKMNLTAITDEEGVYFKHFYDSMMLLKLKQFRHEGTLLDIGAGAGFPSLPVHIAAPNTVCTVVDSLNKRIGFLNELAAALGTPNYKGVHGRAEDFAKPEKNFRGNFDQVTARAVARLNILLELCLPYVRVGGHFFAMKGPEADNEVSESAKALQVLGGKVVDLLKMDLPDELGSRNIVVVEKVRETPKQYPRKAGTPSKSPL</sequence>
<comment type="similarity">
    <text evidence="6">Belongs to the methyltransferase superfamily. RNA methyltransferase RsmG family.</text>
</comment>
<dbReference type="Pfam" id="PF02527">
    <property type="entry name" value="GidB"/>
    <property type="match status" value="1"/>
</dbReference>
<keyword evidence="4 6" id="KW-0808">Transferase</keyword>
<dbReference type="PANTHER" id="PTHR31760:SF0">
    <property type="entry name" value="S-ADENOSYL-L-METHIONINE-DEPENDENT METHYLTRANSFERASES SUPERFAMILY PROTEIN"/>
    <property type="match status" value="1"/>
</dbReference>